<evidence type="ECO:0000313" key="6">
    <source>
        <dbReference type="Proteomes" id="UP000279271"/>
    </source>
</evidence>
<dbReference type="InterPro" id="IPR044977">
    <property type="entry name" value="RLT1-3"/>
</dbReference>
<dbReference type="GO" id="GO:0003677">
    <property type="term" value="F:DNA binding"/>
    <property type="evidence" value="ECO:0007669"/>
    <property type="project" value="UniProtKB-UniRule"/>
</dbReference>
<dbReference type="Proteomes" id="UP000279271">
    <property type="component" value="Unassembled WGS sequence"/>
</dbReference>
<dbReference type="GO" id="GO:0005634">
    <property type="term" value="C:nucleus"/>
    <property type="evidence" value="ECO:0007669"/>
    <property type="project" value="UniProtKB-SubCell"/>
</dbReference>
<feature type="compositionally biased region" description="Pro residues" evidence="3">
    <location>
        <begin position="7"/>
        <end position="17"/>
    </location>
</feature>
<keyword evidence="1 2" id="KW-0371">Homeobox</keyword>
<feature type="region of interest" description="Disordered" evidence="3">
    <location>
        <begin position="134"/>
        <end position="159"/>
    </location>
</feature>
<feature type="region of interest" description="Disordered" evidence="3">
    <location>
        <begin position="1"/>
        <end position="76"/>
    </location>
</feature>
<feature type="domain" description="Homeobox" evidence="4">
    <location>
        <begin position="61"/>
        <end position="121"/>
    </location>
</feature>
<dbReference type="Gene3D" id="1.10.10.60">
    <property type="entry name" value="Homeodomain-like"/>
    <property type="match status" value="1"/>
</dbReference>
<dbReference type="SMART" id="SM00389">
    <property type="entry name" value="HOX"/>
    <property type="match status" value="1"/>
</dbReference>
<keyword evidence="1 2" id="KW-0238">DNA-binding</keyword>
<feature type="non-terminal residue" evidence="5">
    <location>
        <position position="176"/>
    </location>
</feature>
<dbReference type="Pfam" id="PF00046">
    <property type="entry name" value="Homeodomain"/>
    <property type="match status" value="1"/>
</dbReference>
<accession>A0A3M7L1P3</accession>
<evidence type="ECO:0000256" key="1">
    <source>
        <dbReference type="PROSITE-ProRule" id="PRU00108"/>
    </source>
</evidence>
<sequence length="176" mass="18523">MEDPAASPAPPAPPAQPPLEAITPAGEQQPAPPPAGPDTATPSAGPSAAEPQSGGGTYYTSSGQRARPQKTPFQKETLEAAFEMNRHPTEEMRRVLAERIDLTEQQVGTWFQHRRQRKRKEQVQQAVAQAVLPGAPAYMAGKPGDGGPEEDGKGAEDPAAVQELAALLELAAAHLP</sequence>
<feature type="compositionally biased region" description="Low complexity" evidence="3">
    <location>
        <begin position="37"/>
        <end position="46"/>
    </location>
</feature>
<protein>
    <recommendedName>
        <fullName evidence="4">Homeobox domain-containing protein</fullName>
    </recommendedName>
</protein>
<dbReference type="AlphaFoldDB" id="A0A3M7L1P3"/>
<proteinExistence type="predicted"/>
<evidence type="ECO:0000256" key="2">
    <source>
        <dbReference type="RuleBase" id="RU000682"/>
    </source>
</evidence>
<gene>
    <name evidence="5" type="ORF">APUTEX25_001374</name>
</gene>
<dbReference type="EMBL" id="QOKY01000142">
    <property type="protein sequence ID" value="RMZ56527.1"/>
    <property type="molecule type" value="Genomic_DNA"/>
</dbReference>
<feature type="DNA-binding region" description="Homeobox" evidence="1">
    <location>
        <begin position="63"/>
        <end position="122"/>
    </location>
</feature>
<dbReference type="GO" id="GO:0006357">
    <property type="term" value="P:regulation of transcription by RNA polymerase II"/>
    <property type="evidence" value="ECO:0007669"/>
    <property type="project" value="InterPro"/>
</dbReference>
<dbReference type="PANTHER" id="PTHR36968">
    <property type="entry name" value="HOMEOBOX-DDT DOMAIN PROTEIN RLT2"/>
    <property type="match status" value="1"/>
</dbReference>
<dbReference type="InterPro" id="IPR009057">
    <property type="entry name" value="Homeodomain-like_sf"/>
</dbReference>
<evidence type="ECO:0000313" key="5">
    <source>
        <dbReference type="EMBL" id="RMZ56527.1"/>
    </source>
</evidence>
<evidence type="ECO:0000256" key="3">
    <source>
        <dbReference type="SAM" id="MobiDB-lite"/>
    </source>
</evidence>
<reference evidence="6" key="1">
    <citation type="journal article" date="2018" name="Algal Res.">
        <title>Characterization of plant carbon substrate utilization by Auxenochlorella protothecoides.</title>
        <authorList>
            <person name="Vogler B.W."/>
            <person name="Starkenburg S.R."/>
            <person name="Sudasinghe N."/>
            <person name="Schambach J.Y."/>
            <person name="Rollin J.A."/>
            <person name="Pattathil S."/>
            <person name="Barry A.N."/>
        </authorList>
    </citation>
    <scope>NUCLEOTIDE SEQUENCE [LARGE SCALE GENOMIC DNA]</scope>
    <source>
        <strain evidence="6">UTEX 25</strain>
    </source>
</reference>
<organism evidence="5 6">
    <name type="scientific">Auxenochlorella protothecoides</name>
    <name type="common">Green microalga</name>
    <name type="synonym">Chlorella protothecoides</name>
    <dbReference type="NCBI Taxonomy" id="3075"/>
    <lineage>
        <taxon>Eukaryota</taxon>
        <taxon>Viridiplantae</taxon>
        <taxon>Chlorophyta</taxon>
        <taxon>core chlorophytes</taxon>
        <taxon>Trebouxiophyceae</taxon>
        <taxon>Chlorellales</taxon>
        <taxon>Chlorellaceae</taxon>
        <taxon>Auxenochlorella</taxon>
    </lineage>
</organism>
<dbReference type="PANTHER" id="PTHR36968:SF5">
    <property type="entry name" value="HOMEOBOX-DDT DOMAIN PROTEIN RLT2"/>
    <property type="match status" value="1"/>
</dbReference>
<keyword evidence="1 2" id="KW-0539">Nucleus</keyword>
<comment type="subcellular location">
    <subcellularLocation>
        <location evidence="1 2">Nucleus</location>
    </subcellularLocation>
</comment>
<dbReference type="InterPro" id="IPR001356">
    <property type="entry name" value="HD"/>
</dbReference>
<dbReference type="SUPFAM" id="SSF46689">
    <property type="entry name" value="Homeodomain-like"/>
    <property type="match status" value="1"/>
</dbReference>
<name>A0A3M7L1P3_AUXPR</name>
<dbReference type="PROSITE" id="PS50071">
    <property type="entry name" value="HOMEOBOX_2"/>
    <property type="match status" value="1"/>
</dbReference>
<comment type="caution">
    <text evidence="5">The sequence shown here is derived from an EMBL/GenBank/DDBJ whole genome shotgun (WGS) entry which is preliminary data.</text>
</comment>
<evidence type="ECO:0000259" key="4">
    <source>
        <dbReference type="PROSITE" id="PS50071"/>
    </source>
</evidence>
<dbReference type="CDD" id="cd00086">
    <property type="entry name" value="homeodomain"/>
    <property type="match status" value="1"/>
</dbReference>